<dbReference type="InterPro" id="IPR005586">
    <property type="entry name" value="ABC_trans_aux"/>
</dbReference>
<dbReference type="SUPFAM" id="SSF159594">
    <property type="entry name" value="XCC0632-like"/>
    <property type="match status" value="1"/>
</dbReference>
<reference evidence="3 4" key="1">
    <citation type="submission" date="2015-05" db="EMBL/GenBank/DDBJ databases">
        <title>Photobacterium galathea sp. nov.</title>
        <authorList>
            <person name="Machado H."/>
            <person name="Gram L."/>
        </authorList>
    </citation>
    <scope>NUCLEOTIDE SEQUENCE [LARGE SCALE GENOMIC DNA]</scope>
    <source>
        <strain evidence="3 4">DSM 22954</strain>
    </source>
</reference>
<proteinExistence type="predicted"/>
<dbReference type="OrthoDB" id="5600407at2"/>
<keyword evidence="1" id="KW-0732">Signal</keyword>
<evidence type="ECO:0000259" key="2">
    <source>
        <dbReference type="Pfam" id="PF03886"/>
    </source>
</evidence>
<gene>
    <name evidence="3" type="ORF">ABT57_13910</name>
</gene>
<dbReference type="EMBL" id="LDOU01000015">
    <property type="protein sequence ID" value="KLV07945.1"/>
    <property type="molecule type" value="Genomic_DNA"/>
</dbReference>
<evidence type="ECO:0000313" key="4">
    <source>
        <dbReference type="Proteomes" id="UP000035909"/>
    </source>
</evidence>
<accession>A0A0J1H895</accession>
<dbReference type="Pfam" id="PF03886">
    <property type="entry name" value="ABC_trans_aux"/>
    <property type="match status" value="1"/>
</dbReference>
<feature type="signal peptide" evidence="1">
    <location>
        <begin position="1"/>
        <end position="17"/>
    </location>
</feature>
<dbReference type="RefSeq" id="WP_047885838.1">
    <property type="nucleotide sequence ID" value="NZ_CP071326.1"/>
</dbReference>
<sequence>MKRVVLLALLLAGCSSSEPTTSKTYLLPTTETNLATSFANKHQPVVVVRPVQVAEHLSGTGLVYQTSETEVVQARQNLWAESLSKQLTRIITQELRQKQSRYWFDELSPVVSNANVPKLQVKFDRFNGHFTGLAQLSGQWILTDAEGRAVSRQPFSIQVPLESGGYDAQVLALSEGVSRLTTQISQSISQLTL</sequence>
<name>A0A0J1H895_9GAMM</name>
<dbReference type="STRING" id="320778.ABT57_13910"/>
<dbReference type="Gene3D" id="3.40.50.10610">
    <property type="entry name" value="ABC-type transport auxiliary lipoprotein component"/>
    <property type="match status" value="1"/>
</dbReference>
<comment type="caution">
    <text evidence="3">The sequence shown here is derived from an EMBL/GenBank/DDBJ whole genome shotgun (WGS) entry which is preliminary data.</text>
</comment>
<dbReference type="PATRIC" id="fig|320778.3.peg.3029"/>
<feature type="chain" id="PRO_5005252251" description="ABC-type transport auxiliary lipoprotein component domain-containing protein" evidence="1">
    <location>
        <begin position="18"/>
        <end position="193"/>
    </location>
</feature>
<keyword evidence="4" id="KW-1185">Reference proteome</keyword>
<evidence type="ECO:0000313" key="3">
    <source>
        <dbReference type="EMBL" id="KLV07945.1"/>
    </source>
</evidence>
<organism evidence="3 4">
    <name type="scientific">Photobacterium ganghwense</name>
    <dbReference type="NCBI Taxonomy" id="320778"/>
    <lineage>
        <taxon>Bacteria</taxon>
        <taxon>Pseudomonadati</taxon>
        <taxon>Pseudomonadota</taxon>
        <taxon>Gammaproteobacteria</taxon>
        <taxon>Vibrionales</taxon>
        <taxon>Vibrionaceae</taxon>
        <taxon>Photobacterium</taxon>
    </lineage>
</organism>
<protein>
    <recommendedName>
        <fullName evidence="2">ABC-type transport auxiliary lipoprotein component domain-containing protein</fullName>
    </recommendedName>
</protein>
<dbReference type="Proteomes" id="UP000035909">
    <property type="component" value="Unassembled WGS sequence"/>
</dbReference>
<dbReference type="AlphaFoldDB" id="A0A0J1H895"/>
<evidence type="ECO:0000256" key="1">
    <source>
        <dbReference type="SAM" id="SignalP"/>
    </source>
</evidence>
<feature type="domain" description="ABC-type transport auxiliary lipoprotein component" evidence="2">
    <location>
        <begin position="25"/>
        <end position="184"/>
    </location>
</feature>